<dbReference type="InterPro" id="IPR032566">
    <property type="entry name" value="Znf-C2HE"/>
</dbReference>
<keyword evidence="3" id="KW-0862">Zinc</keyword>
<dbReference type="InterPro" id="IPR011146">
    <property type="entry name" value="HIT-like"/>
</dbReference>
<dbReference type="OrthoDB" id="3512845at2759"/>
<dbReference type="GO" id="GO:0003725">
    <property type="term" value="F:double-stranded RNA binding"/>
    <property type="evidence" value="ECO:0007669"/>
    <property type="project" value="TreeGrafter"/>
</dbReference>
<dbReference type="SUPFAM" id="SSF54197">
    <property type="entry name" value="HIT-like"/>
    <property type="match status" value="1"/>
</dbReference>
<evidence type="ECO:0000256" key="5">
    <source>
        <dbReference type="ARBA" id="ARBA00023242"/>
    </source>
</evidence>
<dbReference type="GO" id="GO:0030983">
    <property type="term" value="F:mismatched DNA binding"/>
    <property type="evidence" value="ECO:0007669"/>
    <property type="project" value="TreeGrafter"/>
</dbReference>
<evidence type="ECO:0000256" key="4">
    <source>
        <dbReference type="ARBA" id="ARBA00023125"/>
    </source>
</evidence>
<evidence type="ECO:0000256" key="6">
    <source>
        <dbReference type="PROSITE-ProRule" id="PRU00464"/>
    </source>
</evidence>
<sequence>MMDVVVPAARKADEGDVAPVAVAAALDFLSSPCRTSARFPGLRVVFAAEEGSTALVALREHAPALAEAGHESRLVMKACALPDVSKAGARCAYLVNPCNWRLVAGGARTNMLVNRAAGDSLRQGSLEGGRTRALVAEPFAVKLSQDSPLRSEGVDTVIQVLGPNLDPRFPECLANEPDRARYLLRQCYDKTLDSFWKLVSSETSGAAAVVATPTAAADTAAAASAAAAPGASGGGGGGHCSGSAAAADTGVGKGAVTKRKRALALPEYRRTPPTPVKGAGHWKAVLFQYLKDEPMPVELQREVYFSDNQCVVVYDGYPKSRYHLLLLPKPKFLDVKQASELRRDEHLSSLRQLHATATAVAEALSQQGAGVIRCGYHGIPSLEPLHLHIISQDFDSERLTKRKHWNSFTTDFFLDASWVEARLLERGSLGLDKERLKALEATPLRCFRCHSPMTNMTKLKEHLLGCNLPVPKKNSCGGGGSSDA</sequence>
<evidence type="ECO:0000259" key="7">
    <source>
        <dbReference type="PROSITE" id="PS51084"/>
    </source>
</evidence>
<dbReference type="GO" id="GO:0000012">
    <property type="term" value="P:single strand break repair"/>
    <property type="evidence" value="ECO:0007669"/>
    <property type="project" value="TreeGrafter"/>
</dbReference>
<keyword evidence="5" id="KW-0539">Nucleus</keyword>
<evidence type="ECO:0000313" key="9">
    <source>
        <dbReference type="Proteomes" id="UP000002630"/>
    </source>
</evidence>
<dbReference type="Proteomes" id="UP000002630">
    <property type="component" value="Unassembled WGS sequence"/>
</dbReference>
<evidence type="ECO:0000256" key="3">
    <source>
        <dbReference type="ARBA" id="ARBA00022833"/>
    </source>
</evidence>
<evidence type="ECO:0000256" key="1">
    <source>
        <dbReference type="ARBA" id="ARBA00004123"/>
    </source>
</evidence>
<dbReference type="GO" id="GO:0033699">
    <property type="term" value="F:DNA 5'-adenosine monophosphate hydrolase activity"/>
    <property type="evidence" value="ECO:0007669"/>
    <property type="project" value="TreeGrafter"/>
</dbReference>
<protein>
    <submittedName>
        <fullName evidence="8">FHA-HIT protein</fullName>
    </submittedName>
</protein>
<keyword evidence="2" id="KW-0479">Metal-binding</keyword>
<dbReference type="STRING" id="2880.D8LEA7"/>
<organism evidence="8 9">
    <name type="scientific">Ectocarpus siliculosus</name>
    <name type="common">Brown alga</name>
    <name type="synonym">Conferva siliculosa</name>
    <dbReference type="NCBI Taxonomy" id="2880"/>
    <lineage>
        <taxon>Eukaryota</taxon>
        <taxon>Sar</taxon>
        <taxon>Stramenopiles</taxon>
        <taxon>Ochrophyta</taxon>
        <taxon>PX clade</taxon>
        <taxon>Phaeophyceae</taxon>
        <taxon>Ectocarpales</taxon>
        <taxon>Ectocarpaceae</taxon>
        <taxon>Ectocarpus</taxon>
    </lineage>
</organism>
<comment type="caution">
    <text evidence="6">Lacks conserved residue(s) required for the propagation of feature annotation.</text>
</comment>
<dbReference type="AlphaFoldDB" id="D8LEA7"/>
<dbReference type="PANTHER" id="PTHR12486">
    <property type="entry name" value="APRATAXIN-RELATED"/>
    <property type="match status" value="1"/>
</dbReference>
<dbReference type="EMBL" id="FN649760">
    <property type="protein sequence ID" value="CBN74191.1"/>
    <property type="molecule type" value="Genomic_DNA"/>
</dbReference>
<dbReference type="Gene3D" id="3.30.428.10">
    <property type="entry name" value="HIT-like"/>
    <property type="match status" value="1"/>
</dbReference>
<dbReference type="PANTHER" id="PTHR12486:SF4">
    <property type="entry name" value="APRATAXIN"/>
    <property type="match status" value="1"/>
</dbReference>
<dbReference type="GO" id="GO:1990165">
    <property type="term" value="F:single-strand break-containing DNA binding"/>
    <property type="evidence" value="ECO:0007669"/>
    <property type="project" value="TreeGrafter"/>
</dbReference>
<keyword evidence="4" id="KW-0238">DNA-binding</keyword>
<accession>D8LEA7</accession>
<dbReference type="PROSITE" id="PS51084">
    <property type="entry name" value="HIT_2"/>
    <property type="match status" value="1"/>
</dbReference>
<dbReference type="InParanoid" id="D8LEA7"/>
<gene>
    <name evidence="8" type="ORF">Esi_0013_0113</name>
</gene>
<dbReference type="Pfam" id="PF11969">
    <property type="entry name" value="DcpS_C"/>
    <property type="match status" value="1"/>
</dbReference>
<keyword evidence="9" id="KW-1185">Reference proteome</keyword>
<reference evidence="8 9" key="1">
    <citation type="journal article" date="2010" name="Nature">
        <title>The Ectocarpus genome and the independent evolution of multicellularity in brown algae.</title>
        <authorList>
            <person name="Cock J.M."/>
            <person name="Sterck L."/>
            <person name="Rouze P."/>
            <person name="Scornet D."/>
            <person name="Allen A.E."/>
            <person name="Amoutzias G."/>
            <person name="Anthouard V."/>
            <person name="Artiguenave F."/>
            <person name="Aury J.M."/>
            <person name="Badger J.H."/>
            <person name="Beszteri B."/>
            <person name="Billiau K."/>
            <person name="Bonnet E."/>
            <person name="Bothwell J.H."/>
            <person name="Bowler C."/>
            <person name="Boyen C."/>
            <person name="Brownlee C."/>
            <person name="Carrano C.J."/>
            <person name="Charrier B."/>
            <person name="Cho G.Y."/>
            <person name="Coelho S.M."/>
            <person name="Collen J."/>
            <person name="Corre E."/>
            <person name="Da Silva C."/>
            <person name="Delage L."/>
            <person name="Delaroque N."/>
            <person name="Dittami S.M."/>
            <person name="Doulbeau S."/>
            <person name="Elias M."/>
            <person name="Farnham G."/>
            <person name="Gachon C.M."/>
            <person name="Gschloessl B."/>
            <person name="Heesch S."/>
            <person name="Jabbari K."/>
            <person name="Jubin C."/>
            <person name="Kawai H."/>
            <person name="Kimura K."/>
            <person name="Kloareg B."/>
            <person name="Kupper F.C."/>
            <person name="Lang D."/>
            <person name="Le Bail A."/>
            <person name="Leblanc C."/>
            <person name="Lerouge P."/>
            <person name="Lohr M."/>
            <person name="Lopez P.J."/>
            <person name="Martens C."/>
            <person name="Maumus F."/>
            <person name="Michel G."/>
            <person name="Miranda-Saavedra D."/>
            <person name="Morales J."/>
            <person name="Moreau H."/>
            <person name="Motomura T."/>
            <person name="Nagasato C."/>
            <person name="Napoli C.A."/>
            <person name="Nelson D.R."/>
            <person name="Nyvall-Collen P."/>
            <person name="Peters A.F."/>
            <person name="Pommier C."/>
            <person name="Potin P."/>
            <person name="Poulain J."/>
            <person name="Quesneville H."/>
            <person name="Read B."/>
            <person name="Rensing S.A."/>
            <person name="Ritter A."/>
            <person name="Rousvoal S."/>
            <person name="Samanta M."/>
            <person name="Samson G."/>
            <person name="Schroeder D.C."/>
            <person name="Segurens B."/>
            <person name="Strittmatter M."/>
            <person name="Tonon T."/>
            <person name="Tregear J.W."/>
            <person name="Valentin K."/>
            <person name="von Dassow P."/>
            <person name="Yamagishi T."/>
            <person name="Van de Peer Y."/>
            <person name="Wincker P."/>
        </authorList>
    </citation>
    <scope>NUCLEOTIDE SEQUENCE [LARGE SCALE GENOMIC DNA]</scope>
    <source>
        <strain evidence="9">Ec32 / CCAP1310/4</strain>
    </source>
</reference>
<dbReference type="GO" id="GO:0046872">
    <property type="term" value="F:metal ion binding"/>
    <property type="evidence" value="ECO:0007669"/>
    <property type="project" value="UniProtKB-KW"/>
</dbReference>
<dbReference type="Pfam" id="PF16278">
    <property type="entry name" value="zf-C2HE"/>
    <property type="match status" value="1"/>
</dbReference>
<comment type="subcellular location">
    <subcellularLocation>
        <location evidence="1">Nucleus</location>
    </subcellularLocation>
</comment>
<proteinExistence type="predicted"/>
<name>D8LEA7_ECTSI</name>
<dbReference type="GO" id="GO:0003697">
    <property type="term" value="F:single-stranded DNA binding"/>
    <property type="evidence" value="ECO:0007669"/>
    <property type="project" value="TreeGrafter"/>
</dbReference>
<dbReference type="eggNOG" id="KOG0562">
    <property type="taxonomic scope" value="Eukaryota"/>
</dbReference>
<dbReference type="InterPro" id="IPR036265">
    <property type="entry name" value="HIT-like_sf"/>
</dbReference>
<evidence type="ECO:0000313" key="8">
    <source>
        <dbReference type="EMBL" id="CBN74191.1"/>
    </source>
</evidence>
<dbReference type="eggNOG" id="KOG2134">
    <property type="taxonomic scope" value="Eukaryota"/>
</dbReference>
<feature type="domain" description="HIT" evidence="7">
    <location>
        <begin position="286"/>
        <end position="399"/>
    </location>
</feature>
<dbReference type="GO" id="GO:0005634">
    <property type="term" value="C:nucleus"/>
    <property type="evidence" value="ECO:0007669"/>
    <property type="project" value="UniProtKB-SubCell"/>
</dbReference>
<evidence type="ECO:0000256" key="2">
    <source>
        <dbReference type="ARBA" id="ARBA00022723"/>
    </source>
</evidence>